<dbReference type="GO" id="GO:0016020">
    <property type="term" value="C:membrane"/>
    <property type="evidence" value="ECO:0007669"/>
    <property type="project" value="UniProtKB-SubCell"/>
</dbReference>
<evidence type="ECO:0000313" key="7">
    <source>
        <dbReference type="Proteomes" id="UP000177457"/>
    </source>
</evidence>
<evidence type="ECO:0000313" key="6">
    <source>
        <dbReference type="EMBL" id="OGH70144.1"/>
    </source>
</evidence>
<keyword evidence="2 5" id="KW-0812">Transmembrane</keyword>
<evidence type="ECO:0000256" key="2">
    <source>
        <dbReference type="ARBA" id="ARBA00022692"/>
    </source>
</evidence>
<feature type="transmembrane region" description="Helical" evidence="5">
    <location>
        <begin position="6"/>
        <end position="25"/>
    </location>
</feature>
<dbReference type="AlphaFoldDB" id="A0A1F6MEU9"/>
<protein>
    <recommendedName>
        <fullName evidence="8">Colicin V production protein</fullName>
    </recommendedName>
</protein>
<dbReference type="GO" id="GO:0009403">
    <property type="term" value="P:toxin biosynthetic process"/>
    <property type="evidence" value="ECO:0007669"/>
    <property type="project" value="InterPro"/>
</dbReference>
<reference evidence="6 7" key="1">
    <citation type="journal article" date="2016" name="Nat. Commun.">
        <title>Thousands of microbial genomes shed light on interconnected biogeochemical processes in an aquifer system.</title>
        <authorList>
            <person name="Anantharaman K."/>
            <person name="Brown C.T."/>
            <person name="Hug L.A."/>
            <person name="Sharon I."/>
            <person name="Castelle C.J."/>
            <person name="Probst A.J."/>
            <person name="Thomas B.C."/>
            <person name="Singh A."/>
            <person name="Wilkins M.J."/>
            <person name="Karaoz U."/>
            <person name="Brodie E.L."/>
            <person name="Williams K.H."/>
            <person name="Hubbard S.S."/>
            <person name="Banfield J.F."/>
        </authorList>
    </citation>
    <scope>NUCLEOTIDE SEQUENCE [LARGE SCALE GENOMIC DNA]</scope>
</reference>
<dbReference type="Proteomes" id="UP000177457">
    <property type="component" value="Unassembled WGS sequence"/>
</dbReference>
<dbReference type="PANTHER" id="PTHR37306:SF1">
    <property type="entry name" value="COLICIN V PRODUCTION PROTEIN"/>
    <property type="match status" value="1"/>
</dbReference>
<evidence type="ECO:0000256" key="5">
    <source>
        <dbReference type="SAM" id="Phobius"/>
    </source>
</evidence>
<keyword evidence="3 5" id="KW-1133">Transmembrane helix</keyword>
<organism evidence="6 7">
    <name type="scientific">Candidatus Magasanikbacteria bacterium RIFCSPHIGHO2_02_FULL_51_14</name>
    <dbReference type="NCBI Taxonomy" id="1798683"/>
    <lineage>
        <taxon>Bacteria</taxon>
        <taxon>Candidatus Magasanikiibacteriota</taxon>
    </lineage>
</organism>
<dbReference type="STRING" id="1798683.A3C90_00670"/>
<dbReference type="Pfam" id="PF02674">
    <property type="entry name" value="Colicin_V"/>
    <property type="match status" value="1"/>
</dbReference>
<feature type="transmembrane region" description="Helical" evidence="5">
    <location>
        <begin position="105"/>
        <end position="126"/>
    </location>
</feature>
<comment type="caution">
    <text evidence="6">The sequence shown here is derived from an EMBL/GenBank/DDBJ whole genome shotgun (WGS) entry which is preliminary data.</text>
</comment>
<evidence type="ECO:0000256" key="1">
    <source>
        <dbReference type="ARBA" id="ARBA00004141"/>
    </source>
</evidence>
<dbReference type="PANTHER" id="PTHR37306">
    <property type="entry name" value="COLICIN V PRODUCTION PROTEIN"/>
    <property type="match status" value="1"/>
</dbReference>
<proteinExistence type="predicted"/>
<sequence>MELVDVVLLIIIAGFGMFGLWFGFIHTLGSLIGTLAGAYIASRYYEPMADWIVGITGWADNTARVIMFIIAFIVINRLVGFGFWVVDKVASILTHLPFIKGLNRFFGLLLGLVEGILTIGLIIYFVERFPLSSWVMERLADSSVAPFTVDVARVLIPLLPDALKLLRSTVDYVEGAVL</sequence>
<dbReference type="InterPro" id="IPR003825">
    <property type="entry name" value="Colicin-V_CvpA"/>
</dbReference>
<gene>
    <name evidence="6" type="ORF">A3C90_00670</name>
</gene>
<accession>A0A1F6MEU9</accession>
<feature type="transmembrane region" description="Helical" evidence="5">
    <location>
        <begin position="65"/>
        <end position="85"/>
    </location>
</feature>
<keyword evidence="4 5" id="KW-0472">Membrane</keyword>
<evidence type="ECO:0000256" key="4">
    <source>
        <dbReference type="ARBA" id="ARBA00023136"/>
    </source>
</evidence>
<evidence type="ECO:0000256" key="3">
    <source>
        <dbReference type="ARBA" id="ARBA00022989"/>
    </source>
</evidence>
<comment type="subcellular location">
    <subcellularLocation>
        <location evidence="1">Membrane</location>
        <topology evidence="1">Multi-pass membrane protein</topology>
    </subcellularLocation>
</comment>
<evidence type="ECO:0008006" key="8">
    <source>
        <dbReference type="Google" id="ProtNLM"/>
    </source>
</evidence>
<name>A0A1F6MEU9_9BACT</name>
<dbReference type="EMBL" id="MFQE01000054">
    <property type="protein sequence ID" value="OGH70144.1"/>
    <property type="molecule type" value="Genomic_DNA"/>
</dbReference>